<dbReference type="GO" id="GO:0050321">
    <property type="term" value="F:tau-protein kinase activity"/>
    <property type="evidence" value="ECO:0007669"/>
    <property type="project" value="TreeGrafter"/>
</dbReference>
<name>A0A7J7XPH8_RHIFE</name>
<dbReference type="EC" id="2.7.11.1" evidence="1"/>
<gene>
    <name evidence="10" type="ORF">mRhiFer1_010137</name>
</gene>
<evidence type="ECO:0000256" key="6">
    <source>
        <dbReference type="ARBA" id="ARBA00022840"/>
    </source>
</evidence>
<reference evidence="10 11" key="1">
    <citation type="journal article" date="2020" name="Nature">
        <title>Six reference-quality genomes reveal evolution of bat adaptations.</title>
        <authorList>
            <person name="Jebb D."/>
            <person name="Huang Z."/>
            <person name="Pippel M."/>
            <person name="Hughes G.M."/>
            <person name="Lavrichenko K."/>
            <person name="Devanna P."/>
            <person name="Winkler S."/>
            <person name="Jermiin L.S."/>
            <person name="Skirmuntt E.C."/>
            <person name="Katzourakis A."/>
            <person name="Burkitt-Gray L."/>
            <person name="Ray D.A."/>
            <person name="Sullivan K.A.M."/>
            <person name="Roscito J.G."/>
            <person name="Kirilenko B.M."/>
            <person name="Davalos L.M."/>
            <person name="Corthals A.P."/>
            <person name="Power M.L."/>
            <person name="Jones G."/>
            <person name="Ransome R.D."/>
            <person name="Dechmann D.K.N."/>
            <person name="Locatelli A.G."/>
            <person name="Puechmaille S.J."/>
            <person name="Fedrigo O."/>
            <person name="Jarvis E.D."/>
            <person name="Hiller M."/>
            <person name="Vernes S.C."/>
            <person name="Myers E.W."/>
            <person name="Teeling E.C."/>
        </authorList>
    </citation>
    <scope>NUCLEOTIDE SEQUENCE [LARGE SCALE GENOMIC DNA]</scope>
    <source>
        <strain evidence="10">MRhiFer1</strain>
        <tissue evidence="10">Lung</tissue>
    </source>
</reference>
<keyword evidence="6" id="KW-0067">ATP-binding</keyword>
<accession>A0A7J7XPH8</accession>
<evidence type="ECO:0000259" key="9">
    <source>
        <dbReference type="PROSITE" id="PS50011"/>
    </source>
</evidence>
<dbReference type="GO" id="GO:0005524">
    <property type="term" value="F:ATP binding"/>
    <property type="evidence" value="ECO:0007669"/>
    <property type="project" value="UniProtKB-KW"/>
</dbReference>
<evidence type="ECO:0000256" key="7">
    <source>
        <dbReference type="ARBA" id="ARBA00047899"/>
    </source>
</evidence>
<dbReference type="GO" id="GO:0000226">
    <property type="term" value="P:microtubule cytoskeleton organization"/>
    <property type="evidence" value="ECO:0007669"/>
    <property type="project" value="TreeGrafter"/>
</dbReference>
<feature type="domain" description="Protein kinase" evidence="9">
    <location>
        <begin position="1"/>
        <end position="169"/>
    </location>
</feature>
<keyword evidence="2" id="KW-0723">Serine/threonine-protein kinase</keyword>
<evidence type="ECO:0000313" key="10">
    <source>
        <dbReference type="EMBL" id="KAF6351621.1"/>
    </source>
</evidence>
<sequence length="169" mass="18794">MSHDFTDISVDQEPHSGHYKLLETTGKGSFAKVVLGQHILTGTEPNIIQLFHVINTMDSLFLVMELVPGGDMLDYLYDHSRMSEDKARGVFRQLVSAVQYCHQKGIAHGDLNLHNVLLGTQMNAKLADLGLRTSFNGHQLSTFCGNPVYTAPELFLGQKYDGPSMDIWS</sequence>
<dbReference type="InterPro" id="IPR011009">
    <property type="entry name" value="Kinase-like_dom_sf"/>
</dbReference>
<evidence type="ECO:0000256" key="1">
    <source>
        <dbReference type="ARBA" id="ARBA00012513"/>
    </source>
</evidence>
<keyword evidence="3" id="KW-0808">Transferase</keyword>
<evidence type="ECO:0000256" key="8">
    <source>
        <dbReference type="ARBA" id="ARBA00048679"/>
    </source>
</evidence>
<dbReference type="AlphaFoldDB" id="A0A7J7XPH8"/>
<proteinExistence type="predicted"/>
<dbReference type="PANTHER" id="PTHR24346:SF56">
    <property type="entry name" value="SERINE_THREONINE-PROTEIN KINASE MARK2"/>
    <property type="match status" value="1"/>
</dbReference>
<dbReference type="GO" id="GO:0005737">
    <property type="term" value="C:cytoplasm"/>
    <property type="evidence" value="ECO:0007669"/>
    <property type="project" value="TreeGrafter"/>
</dbReference>
<dbReference type="Gene3D" id="1.10.510.10">
    <property type="entry name" value="Transferase(Phosphotransferase) domain 1"/>
    <property type="match status" value="1"/>
</dbReference>
<dbReference type="GO" id="GO:0035556">
    <property type="term" value="P:intracellular signal transduction"/>
    <property type="evidence" value="ECO:0007669"/>
    <property type="project" value="TreeGrafter"/>
</dbReference>
<evidence type="ECO:0000256" key="4">
    <source>
        <dbReference type="ARBA" id="ARBA00022741"/>
    </source>
</evidence>
<keyword evidence="5" id="KW-0418">Kinase</keyword>
<organism evidence="10 11">
    <name type="scientific">Rhinolophus ferrumequinum</name>
    <name type="common">Greater horseshoe bat</name>
    <dbReference type="NCBI Taxonomy" id="59479"/>
    <lineage>
        <taxon>Eukaryota</taxon>
        <taxon>Metazoa</taxon>
        <taxon>Chordata</taxon>
        <taxon>Craniata</taxon>
        <taxon>Vertebrata</taxon>
        <taxon>Euteleostomi</taxon>
        <taxon>Mammalia</taxon>
        <taxon>Eutheria</taxon>
        <taxon>Laurasiatheria</taxon>
        <taxon>Chiroptera</taxon>
        <taxon>Yinpterochiroptera</taxon>
        <taxon>Rhinolophoidea</taxon>
        <taxon>Rhinolophidae</taxon>
        <taxon>Rhinolophinae</taxon>
        <taxon>Rhinolophus</taxon>
    </lineage>
</organism>
<dbReference type="Pfam" id="PF00069">
    <property type="entry name" value="Pkinase"/>
    <property type="match status" value="1"/>
</dbReference>
<dbReference type="EMBL" id="JACAGC010000008">
    <property type="protein sequence ID" value="KAF6351621.1"/>
    <property type="molecule type" value="Genomic_DNA"/>
</dbReference>
<dbReference type="Proteomes" id="UP000585614">
    <property type="component" value="Unassembled WGS sequence"/>
</dbReference>
<protein>
    <recommendedName>
        <fullName evidence="1">non-specific serine/threonine protein kinase</fullName>
        <ecNumber evidence="1">2.7.11.1</ecNumber>
    </recommendedName>
</protein>
<evidence type="ECO:0000313" key="11">
    <source>
        <dbReference type="Proteomes" id="UP000585614"/>
    </source>
</evidence>
<comment type="catalytic activity">
    <reaction evidence="7">
        <text>L-threonyl-[protein] + ATP = O-phospho-L-threonyl-[protein] + ADP + H(+)</text>
        <dbReference type="Rhea" id="RHEA:46608"/>
        <dbReference type="Rhea" id="RHEA-COMP:11060"/>
        <dbReference type="Rhea" id="RHEA-COMP:11605"/>
        <dbReference type="ChEBI" id="CHEBI:15378"/>
        <dbReference type="ChEBI" id="CHEBI:30013"/>
        <dbReference type="ChEBI" id="CHEBI:30616"/>
        <dbReference type="ChEBI" id="CHEBI:61977"/>
        <dbReference type="ChEBI" id="CHEBI:456216"/>
        <dbReference type="EC" id="2.7.11.1"/>
    </reaction>
</comment>
<evidence type="ECO:0000256" key="5">
    <source>
        <dbReference type="ARBA" id="ARBA00022777"/>
    </source>
</evidence>
<dbReference type="PROSITE" id="PS50011">
    <property type="entry name" value="PROTEIN_KINASE_DOM"/>
    <property type="match status" value="1"/>
</dbReference>
<dbReference type="SUPFAM" id="SSF56112">
    <property type="entry name" value="Protein kinase-like (PK-like)"/>
    <property type="match status" value="1"/>
</dbReference>
<evidence type="ECO:0000256" key="3">
    <source>
        <dbReference type="ARBA" id="ARBA00022679"/>
    </source>
</evidence>
<evidence type="ECO:0000256" key="2">
    <source>
        <dbReference type="ARBA" id="ARBA00022527"/>
    </source>
</evidence>
<dbReference type="PANTHER" id="PTHR24346">
    <property type="entry name" value="MAP/MICROTUBULE AFFINITY-REGULATING KINASE"/>
    <property type="match status" value="1"/>
</dbReference>
<dbReference type="InterPro" id="IPR000719">
    <property type="entry name" value="Prot_kinase_dom"/>
</dbReference>
<comment type="catalytic activity">
    <reaction evidence="8">
        <text>L-seryl-[protein] + ATP = O-phospho-L-seryl-[protein] + ADP + H(+)</text>
        <dbReference type="Rhea" id="RHEA:17989"/>
        <dbReference type="Rhea" id="RHEA-COMP:9863"/>
        <dbReference type="Rhea" id="RHEA-COMP:11604"/>
        <dbReference type="ChEBI" id="CHEBI:15378"/>
        <dbReference type="ChEBI" id="CHEBI:29999"/>
        <dbReference type="ChEBI" id="CHEBI:30616"/>
        <dbReference type="ChEBI" id="CHEBI:83421"/>
        <dbReference type="ChEBI" id="CHEBI:456216"/>
        <dbReference type="EC" id="2.7.11.1"/>
    </reaction>
</comment>
<comment type="caution">
    <text evidence="10">The sequence shown here is derived from an EMBL/GenBank/DDBJ whole genome shotgun (WGS) entry which is preliminary data.</text>
</comment>
<keyword evidence="4" id="KW-0547">Nucleotide-binding</keyword>